<comment type="caution">
    <text evidence="1">The sequence shown here is derived from an EMBL/GenBank/DDBJ whole genome shotgun (WGS) entry which is preliminary data.</text>
</comment>
<evidence type="ECO:0000313" key="1">
    <source>
        <dbReference type="EMBL" id="KXK63068.1"/>
    </source>
</evidence>
<accession>A0A136PX60</accession>
<evidence type="ECO:0000313" key="2">
    <source>
        <dbReference type="Proteomes" id="UP000070620"/>
    </source>
</evidence>
<reference evidence="1 2" key="1">
    <citation type="submission" date="2016-01" db="EMBL/GenBank/DDBJ databases">
        <title>Whole genome sequence and analysis of Micromonospora rosaria DSM 803, which can produce antibacterial substance rosamicin.</title>
        <authorList>
            <person name="Yang H."/>
            <person name="He X."/>
            <person name="Zhu D."/>
        </authorList>
    </citation>
    <scope>NUCLEOTIDE SEQUENCE [LARGE SCALE GENOMIC DNA]</scope>
    <source>
        <strain evidence="1 2">DSM 803</strain>
    </source>
</reference>
<organism evidence="1 2">
    <name type="scientific">Micromonospora rosaria</name>
    <dbReference type="NCBI Taxonomy" id="47874"/>
    <lineage>
        <taxon>Bacteria</taxon>
        <taxon>Bacillati</taxon>
        <taxon>Actinomycetota</taxon>
        <taxon>Actinomycetes</taxon>
        <taxon>Micromonosporales</taxon>
        <taxon>Micromonosporaceae</taxon>
        <taxon>Micromonospora</taxon>
    </lineage>
</organism>
<protein>
    <submittedName>
        <fullName evidence="1">Uncharacterized protein</fullName>
    </submittedName>
</protein>
<proteinExistence type="predicted"/>
<gene>
    <name evidence="1" type="ORF">AWW66_05345</name>
</gene>
<keyword evidence="2" id="KW-1185">Reference proteome</keyword>
<dbReference type="AlphaFoldDB" id="A0A136PX60"/>
<dbReference type="EMBL" id="LRQV01000010">
    <property type="protein sequence ID" value="KXK63068.1"/>
    <property type="molecule type" value="Genomic_DNA"/>
</dbReference>
<sequence>MTSSLFAYARRLSAMFRDAGCPTTVITSRVEHRSVSRREERSIFGLFPLPPRTVVQEEQISVPELTGWMVRDELVWYEERYYSGNQSLSYMEEDERAQVVLTLQGELLARLVSSKLIPPGSCRLRRSECKGQASCSCTPTAAPNSACIRQPAL</sequence>
<dbReference type="Proteomes" id="UP000070620">
    <property type="component" value="Unassembled WGS sequence"/>
</dbReference>
<name>A0A136PX60_9ACTN</name>